<dbReference type="EMBL" id="LXQA010382917">
    <property type="protein sequence ID" value="MCI48201.1"/>
    <property type="molecule type" value="Genomic_DNA"/>
</dbReference>
<evidence type="ECO:0000256" key="1">
    <source>
        <dbReference type="SAM" id="Phobius"/>
    </source>
</evidence>
<feature type="transmembrane region" description="Helical" evidence="1">
    <location>
        <begin position="45"/>
        <end position="64"/>
    </location>
</feature>
<keyword evidence="1" id="KW-1133">Transmembrane helix</keyword>
<evidence type="ECO:0000313" key="3">
    <source>
        <dbReference type="Proteomes" id="UP000265520"/>
    </source>
</evidence>
<accession>A0A392SH50</accession>
<keyword evidence="1" id="KW-0812">Transmembrane</keyword>
<evidence type="ECO:0000313" key="2">
    <source>
        <dbReference type="EMBL" id="MCI48201.1"/>
    </source>
</evidence>
<comment type="caution">
    <text evidence="2">The sequence shown here is derived from an EMBL/GenBank/DDBJ whole genome shotgun (WGS) entry which is preliminary data.</text>
</comment>
<keyword evidence="1" id="KW-0472">Membrane</keyword>
<keyword evidence="3" id="KW-1185">Reference proteome</keyword>
<sequence>MASGNCHRGAMISSWHDTAVSLLNKYADLLQFYPSPLCCDGCHRVAMGLLDFFIFCSFLCKFFYSCFLA</sequence>
<protein>
    <submittedName>
        <fullName evidence="2">Uncharacterized protein</fullName>
    </submittedName>
</protein>
<reference evidence="2 3" key="1">
    <citation type="journal article" date="2018" name="Front. Plant Sci.">
        <title>Red Clover (Trifolium pratense) and Zigzag Clover (T. medium) - A Picture of Genomic Similarities and Differences.</title>
        <authorList>
            <person name="Dluhosova J."/>
            <person name="Istvanek J."/>
            <person name="Nedelnik J."/>
            <person name="Repkova J."/>
        </authorList>
    </citation>
    <scope>NUCLEOTIDE SEQUENCE [LARGE SCALE GENOMIC DNA]</scope>
    <source>
        <strain evidence="3">cv. 10/8</strain>
        <tissue evidence="2">Leaf</tissue>
    </source>
</reference>
<dbReference type="AlphaFoldDB" id="A0A392SH50"/>
<feature type="non-terminal residue" evidence="2">
    <location>
        <position position="69"/>
    </location>
</feature>
<proteinExistence type="predicted"/>
<name>A0A392SH50_9FABA</name>
<dbReference type="Proteomes" id="UP000265520">
    <property type="component" value="Unassembled WGS sequence"/>
</dbReference>
<organism evidence="2 3">
    <name type="scientific">Trifolium medium</name>
    <dbReference type="NCBI Taxonomy" id="97028"/>
    <lineage>
        <taxon>Eukaryota</taxon>
        <taxon>Viridiplantae</taxon>
        <taxon>Streptophyta</taxon>
        <taxon>Embryophyta</taxon>
        <taxon>Tracheophyta</taxon>
        <taxon>Spermatophyta</taxon>
        <taxon>Magnoliopsida</taxon>
        <taxon>eudicotyledons</taxon>
        <taxon>Gunneridae</taxon>
        <taxon>Pentapetalae</taxon>
        <taxon>rosids</taxon>
        <taxon>fabids</taxon>
        <taxon>Fabales</taxon>
        <taxon>Fabaceae</taxon>
        <taxon>Papilionoideae</taxon>
        <taxon>50 kb inversion clade</taxon>
        <taxon>NPAAA clade</taxon>
        <taxon>Hologalegina</taxon>
        <taxon>IRL clade</taxon>
        <taxon>Trifolieae</taxon>
        <taxon>Trifolium</taxon>
    </lineage>
</organism>